<evidence type="ECO:0000256" key="4">
    <source>
        <dbReference type="ARBA" id="ARBA00022723"/>
    </source>
</evidence>
<accession>A0A4R3M5D2</accession>
<dbReference type="PROSITE" id="PS51007">
    <property type="entry name" value="CYTC"/>
    <property type="match status" value="2"/>
</dbReference>
<comment type="subcellular location">
    <subcellularLocation>
        <location evidence="1">Periplasm</location>
    </subcellularLocation>
</comment>
<feature type="binding site" description="axial binding residue" evidence="9">
    <location>
        <position position="110"/>
    </location>
    <ligand>
        <name>heme c</name>
        <dbReference type="ChEBI" id="CHEBI:61717"/>
        <label>1</label>
    </ligand>
    <ligandPart>
        <name>Fe</name>
        <dbReference type="ChEBI" id="CHEBI:18248"/>
    </ligandPart>
</feature>
<dbReference type="InterPro" id="IPR024167">
    <property type="entry name" value="Cytochrome_c4-like"/>
</dbReference>
<name>A0A4R3M5D2_9BURK</name>
<evidence type="ECO:0000256" key="8">
    <source>
        <dbReference type="PIRSR" id="PIRSR000005-1"/>
    </source>
</evidence>
<feature type="binding site" description="covalent" evidence="8">
    <location>
        <position position="170"/>
    </location>
    <ligand>
        <name>heme c</name>
        <dbReference type="ChEBI" id="CHEBI:61717"/>
        <label>2</label>
    </ligand>
</feature>
<feature type="binding site" description="covalent" evidence="8">
    <location>
        <position position="59"/>
    </location>
    <ligand>
        <name>heme c</name>
        <dbReference type="ChEBI" id="CHEBI:61717"/>
        <label>1</label>
    </ligand>
</feature>
<feature type="binding site" description="axial binding residue" evidence="9">
    <location>
        <position position="60"/>
    </location>
    <ligand>
        <name>heme c</name>
        <dbReference type="ChEBI" id="CHEBI:61717"/>
        <label>1</label>
    </ligand>
    <ligandPart>
        <name>Fe</name>
        <dbReference type="ChEBI" id="CHEBI:18248"/>
    </ligandPart>
</feature>
<dbReference type="Proteomes" id="UP000295525">
    <property type="component" value="Unassembled WGS sequence"/>
</dbReference>
<dbReference type="InterPro" id="IPR009056">
    <property type="entry name" value="Cyt_c-like_dom"/>
</dbReference>
<evidence type="ECO:0000256" key="7">
    <source>
        <dbReference type="ARBA" id="ARBA00023004"/>
    </source>
</evidence>
<comment type="PTM">
    <text evidence="8">Binds 2 heme c groups covalently per subunit.</text>
</comment>
<evidence type="ECO:0000256" key="1">
    <source>
        <dbReference type="ARBA" id="ARBA00004418"/>
    </source>
</evidence>
<feature type="domain" description="Cytochrome c" evidence="11">
    <location>
        <begin position="35"/>
        <end position="133"/>
    </location>
</feature>
<feature type="binding site" description="axial binding residue" evidence="9">
    <location>
        <position position="171"/>
    </location>
    <ligand>
        <name>heme c</name>
        <dbReference type="ChEBI" id="CHEBI:61717"/>
        <label>2</label>
    </ligand>
    <ligandPart>
        <name>Fe</name>
        <dbReference type="ChEBI" id="CHEBI:18248"/>
    </ligandPart>
</feature>
<dbReference type="GO" id="GO:0042597">
    <property type="term" value="C:periplasmic space"/>
    <property type="evidence" value="ECO:0007669"/>
    <property type="project" value="UniProtKB-SubCell"/>
</dbReference>
<dbReference type="Gene3D" id="1.10.760.10">
    <property type="entry name" value="Cytochrome c-like domain"/>
    <property type="match status" value="2"/>
</dbReference>
<dbReference type="PANTHER" id="PTHR33751:SF9">
    <property type="entry name" value="CYTOCHROME C4"/>
    <property type="match status" value="1"/>
</dbReference>
<feature type="binding site" description="axial binding residue" evidence="9">
    <location>
        <position position="211"/>
    </location>
    <ligand>
        <name>heme c</name>
        <dbReference type="ChEBI" id="CHEBI:61717"/>
        <label>2</label>
    </ligand>
    <ligandPart>
        <name>Fe</name>
        <dbReference type="ChEBI" id="CHEBI:18248"/>
    </ligandPart>
</feature>
<evidence type="ECO:0000313" key="12">
    <source>
        <dbReference type="EMBL" id="TCT07479.1"/>
    </source>
</evidence>
<evidence type="ECO:0000256" key="6">
    <source>
        <dbReference type="ARBA" id="ARBA00022982"/>
    </source>
</evidence>
<dbReference type="InterPro" id="IPR050597">
    <property type="entry name" value="Cytochrome_c_Oxidase_Subunit"/>
</dbReference>
<protein>
    <submittedName>
        <fullName evidence="12">Cytochrome c553</fullName>
    </submittedName>
</protein>
<dbReference type="EMBL" id="SMAJ01000006">
    <property type="protein sequence ID" value="TCT07479.1"/>
    <property type="molecule type" value="Genomic_DNA"/>
</dbReference>
<feature type="binding site" description="covalent" evidence="8">
    <location>
        <position position="167"/>
    </location>
    <ligand>
        <name>heme c</name>
        <dbReference type="ChEBI" id="CHEBI:61717"/>
        <label>2</label>
    </ligand>
</feature>
<keyword evidence="7 9" id="KW-0408">Iron</keyword>
<keyword evidence="3 8" id="KW-0349">Heme</keyword>
<keyword evidence="13" id="KW-1185">Reference proteome</keyword>
<evidence type="ECO:0000256" key="2">
    <source>
        <dbReference type="ARBA" id="ARBA00022448"/>
    </source>
</evidence>
<feature type="signal peptide" evidence="10">
    <location>
        <begin position="1"/>
        <end position="26"/>
    </location>
</feature>
<dbReference type="RefSeq" id="WP_132582286.1">
    <property type="nucleotide sequence ID" value="NZ_SMAJ01000006.1"/>
</dbReference>
<dbReference type="PANTHER" id="PTHR33751">
    <property type="entry name" value="CBB3-TYPE CYTOCHROME C OXIDASE SUBUNIT FIXP"/>
    <property type="match status" value="1"/>
</dbReference>
<comment type="caution">
    <text evidence="12">The sequence shown here is derived from an EMBL/GenBank/DDBJ whole genome shotgun (WGS) entry which is preliminary data.</text>
</comment>
<keyword evidence="4 9" id="KW-0479">Metal-binding</keyword>
<feature type="domain" description="Cytochrome c" evidence="11">
    <location>
        <begin position="146"/>
        <end position="234"/>
    </location>
</feature>
<keyword evidence="2" id="KW-0813">Transport</keyword>
<proteinExistence type="predicted"/>
<dbReference type="SUPFAM" id="SSF46626">
    <property type="entry name" value="Cytochrome c"/>
    <property type="match status" value="2"/>
</dbReference>
<dbReference type="GO" id="GO:0005506">
    <property type="term" value="F:iron ion binding"/>
    <property type="evidence" value="ECO:0007669"/>
    <property type="project" value="InterPro"/>
</dbReference>
<dbReference type="InterPro" id="IPR036909">
    <property type="entry name" value="Cyt_c-like_dom_sf"/>
</dbReference>
<dbReference type="GO" id="GO:0020037">
    <property type="term" value="F:heme binding"/>
    <property type="evidence" value="ECO:0007669"/>
    <property type="project" value="InterPro"/>
</dbReference>
<dbReference type="Pfam" id="PF00034">
    <property type="entry name" value="Cytochrom_C"/>
    <property type="match status" value="2"/>
</dbReference>
<organism evidence="12 13">
    <name type="scientific">Paralcaligenes ureilyticus</name>
    <dbReference type="NCBI Taxonomy" id="627131"/>
    <lineage>
        <taxon>Bacteria</taxon>
        <taxon>Pseudomonadati</taxon>
        <taxon>Pseudomonadota</taxon>
        <taxon>Betaproteobacteria</taxon>
        <taxon>Burkholderiales</taxon>
        <taxon>Alcaligenaceae</taxon>
        <taxon>Paralcaligenes</taxon>
    </lineage>
</organism>
<evidence type="ECO:0000259" key="11">
    <source>
        <dbReference type="PROSITE" id="PS51007"/>
    </source>
</evidence>
<evidence type="ECO:0000256" key="3">
    <source>
        <dbReference type="ARBA" id="ARBA00022617"/>
    </source>
</evidence>
<keyword evidence="5" id="KW-0574">Periplasm</keyword>
<dbReference type="PIRSF" id="PIRSF000005">
    <property type="entry name" value="Cytochrome_c4"/>
    <property type="match status" value="1"/>
</dbReference>
<dbReference type="AlphaFoldDB" id="A0A4R3M5D2"/>
<dbReference type="OrthoDB" id="9773456at2"/>
<evidence type="ECO:0000313" key="13">
    <source>
        <dbReference type="Proteomes" id="UP000295525"/>
    </source>
</evidence>
<evidence type="ECO:0000256" key="9">
    <source>
        <dbReference type="PIRSR" id="PIRSR000005-2"/>
    </source>
</evidence>
<keyword evidence="10" id="KW-0732">Signal</keyword>
<evidence type="ECO:0000256" key="10">
    <source>
        <dbReference type="SAM" id="SignalP"/>
    </source>
</evidence>
<evidence type="ECO:0000256" key="5">
    <source>
        <dbReference type="ARBA" id="ARBA00022764"/>
    </source>
</evidence>
<feature type="chain" id="PRO_5020678748" evidence="10">
    <location>
        <begin position="27"/>
        <end position="234"/>
    </location>
</feature>
<gene>
    <name evidence="12" type="ORF">EDC26_106203</name>
</gene>
<dbReference type="GO" id="GO:0009055">
    <property type="term" value="F:electron transfer activity"/>
    <property type="evidence" value="ECO:0007669"/>
    <property type="project" value="InterPro"/>
</dbReference>
<feature type="binding site" description="covalent" evidence="8">
    <location>
        <position position="56"/>
    </location>
    <ligand>
        <name>heme c</name>
        <dbReference type="ChEBI" id="CHEBI:61717"/>
        <label>1</label>
    </ligand>
</feature>
<reference evidence="12 13" key="1">
    <citation type="submission" date="2019-03" db="EMBL/GenBank/DDBJ databases">
        <title>Genomic Encyclopedia of Type Strains, Phase IV (KMG-IV): sequencing the most valuable type-strain genomes for metagenomic binning, comparative biology and taxonomic classification.</title>
        <authorList>
            <person name="Goeker M."/>
        </authorList>
    </citation>
    <scope>NUCLEOTIDE SEQUENCE [LARGE SCALE GENOMIC DNA]</scope>
    <source>
        <strain evidence="12 13">DSM 24591</strain>
    </source>
</reference>
<keyword evidence="6" id="KW-0249">Electron transport</keyword>
<sequence length="234" mass="24607">MKRVFFRLLLASGVLLGSSLVSVTYAAEAVGVPKPDAAKGEQLYTKGDSARGILACMSCHGAAGNSTIPSNPNLAAQPHEYLVKQLGDFRAKDAKSAPSRRGANGANTVMTNFAAALTPADMQNIAYYLAQQPLDPKTAATASKKDTVQLGQSIWRGGLPDRNVAACAACHSANGAGMPGEFPRLSGQHPAYIEEQLKLFRSGDRANNPIMQDIADRMSDTDIAAVADYAAGLR</sequence>